<feature type="compositionally biased region" description="Polar residues" evidence="1">
    <location>
        <begin position="128"/>
        <end position="145"/>
    </location>
</feature>
<feature type="region of interest" description="Disordered" evidence="1">
    <location>
        <begin position="220"/>
        <end position="242"/>
    </location>
</feature>
<feature type="non-terminal residue" evidence="2">
    <location>
        <position position="1"/>
    </location>
</feature>
<name>A0ABQ7NT56_BRACM</name>
<accession>A0ABQ7NT56</accession>
<proteinExistence type="predicted"/>
<keyword evidence="3" id="KW-1185">Reference proteome</keyword>
<protein>
    <submittedName>
        <fullName evidence="2">Uncharacterized protein</fullName>
    </submittedName>
</protein>
<feature type="region of interest" description="Disordered" evidence="1">
    <location>
        <begin position="125"/>
        <end position="146"/>
    </location>
</feature>
<organism evidence="2 3">
    <name type="scientific">Brassica rapa subsp. trilocularis</name>
    <dbReference type="NCBI Taxonomy" id="1813537"/>
    <lineage>
        <taxon>Eukaryota</taxon>
        <taxon>Viridiplantae</taxon>
        <taxon>Streptophyta</taxon>
        <taxon>Embryophyta</taxon>
        <taxon>Tracheophyta</taxon>
        <taxon>Spermatophyta</taxon>
        <taxon>Magnoliopsida</taxon>
        <taxon>eudicotyledons</taxon>
        <taxon>Gunneridae</taxon>
        <taxon>Pentapetalae</taxon>
        <taxon>rosids</taxon>
        <taxon>malvids</taxon>
        <taxon>Brassicales</taxon>
        <taxon>Brassicaceae</taxon>
        <taxon>Brassiceae</taxon>
        <taxon>Brassica</taxon>
    </lineage>
</organism>
<comment type="caution">
    <text evidence="2">The sequence shown here is derived from an EMBL/GenBank/DDBJ whole genome shotgun (WGS) entry which is preliminary data.</text>
</comment>
<gene>
    <name evidence="2" type="primary">A01g502700.1_BraROA</name>
    <name evidence="2" type="ORF">IGI04_001561</name>
</gene>
<feature type="compositionally biased region" description="Basic and acidic residues" evidence="1">
    <location>
        <begin position="220"/>
        <end position="231"/>
    </location>
</feature>
<evidence type="ECO:0000313" key="2">
    <source>
        <dbReference type="EMBL" id="KAG5413994.1"/>
    </source>
</evidence>
<sequence length="337" mass="38108">VWSCIGWEMNQLEQKRQKTRSNPSDCSEGVFQRQRFLRKQQLISGLTLIIPSFSPSRLVFGEPIGLDLYCLLSHLDPNESLGIKIDQHKGQFHDSGLCMTSRHTRRSAQGELVTFSNQELARLERTNRQQPRQTDTTMATGNSQPDELKGLGMMMQQLLQGQQSSSSGVTAPSEPAETLLSRVYVPKVPYPIPPKHLMDPISEEQLIGFNKMLKVVPEKEHGDKGESRLLSDEDPCTDPTKFREQGWRTRMNAKSEPPVALRTIMYYLLLRHITISVFKKKKKNEINVMEKGKKEKKHGATGKVEQEVGTKTVLMTVLDSGATRVTVPRECSSGRDF</sequence>
<evidence type="ECO:0000313" key="3">
    <source>
        <dbReference type="Proteomes" id="UP000823674"/>
    </source>
</evidence>
<dbReference type="Proteomes" id="UP000823674">
    <property type="component" value="Chromosome A01"/>
</dbReference>
<dbReference type="EMBL" id="JADBGQ010000001">
    <property type="protein sequence ID" value="KAG5413994.1"/>
    <property type="molecule type" value="Genomic_DNA"/>
</dbReference>
<reference evidence="2 3" key="1">
    <citation type="submission" date="2021-03" db="EMBL/GenBank/DDBJ databases">
        <authorList>
            <person name="King G.J."/>
            <person name="Bancroft I."/>
            <person name="Baten A."/>
            <person name="Bloomfield J."/>
            <person name="Borpatragohain P."/>
            <person name="He Z."/>
            <person name="Irish N."/>
            <person name="Irwin J."/>
            <person name="Liu K."/>
            <person name="Mauleon R.P."/>
            <person name="Moore J."/>
            <person name="Morris R."/>
            <person name="Ostergaard L."/>
            <person name="Wang B."/>
            <person name="Wells R."/>
        </authorList>
    </citation>
    <scope>NUCLEOTIDE SEQUENCE [LARGE SCALE GENOMIC DNA]</scope>
    <source>
        <strain evidence="2">R-o-18</strain>
        <tissue evidence="2">Leaf</tissue>
    </source>
</reference>
<evidence type="ECO:0000256" key="1">
    <source>
        <dbReference type="SAM" id="MobiDB-lite"/>
    </source>
</evidence>